<feature type="signal peptide" evidence="1">
    <location>
        <begin position="1"/>
        <end position="17"/>
    </location>
</feature>
<keyword evidence="1" id="KW-0732">Signal</keyword>
<evidence type="ECO:0000313" key="3">
    <source>
        <dbReference type="Proteomes" id="UP001336314"/>
    </source>
</evidence>
<dbReference type="Proteomes" id="UP001336314">
    <property type="component" value="Unassembled WGS sequence"/>
</dbReference>
<dbReference type="EMBL" id="JAUHLI010000011">
    <property type="protein sequence ID" value="MEE2002218.1"/>
    <property type="molecule type" value="Genomic_DNA"/>
</dbReference>
<reference evidence="2 3" key="1">
    <citation type="submission" date="2023-07" db="EMBL/GenBank/DDBJ databases">
        <title>Alkalimonas sp., MEB108 novel, alkaliphilic bacterium isolated from Lonar Lake, India.</title>
        <authorList>
            <person name="Joshi A."/>
            <person name="Thite S."/>
        </authorList>
    </citation>
    <scope>NUCLEOTIDE SEQUENCE [LARGE SCALE GENOMIC DNA]</scope>
    <source>
        <strain evidence="2 3">MEB108</strain>
    </source>
</reference>
<comment type="caution">
    <text evidence="2">The sequence shown here is derived from an EMBL/GenBank/DDBJ whole genome shotgun (WGS) entry which is preliminary data.</text>
</comment>
<gene>
    <name evidence="2" type="ORF">QWY20_12210</name>
</gene>
<sequence>MTLYLLLLVLSSPTLDASSPYCQRTERAAFSVHAKDAGNDVRYHPRYCLMANREPDAGSLILHSQQSARVMRQLVRTMQRTPDADKVALADAVLYRASRRFWLSPAANNAWTSITPGLRQDNQLSFHGLRFFMNQELALYDDWWNYLQQGDFGPSYQPDIIRSAEHILYADLAGPKAAEAERTYFHCTRAESLSARSGHPALPPALFSPNYCLMLDDTPTAEALFLRPLAIEGIAVRFQEALTKLESLEQQASFIDLLLRRLTRLNWVSIALPEQTAAEQGVIRVHYPEERPERLQAHSYVAIDLFGEEPAELAAVLLHLQIKGGIDSRWPVTRLVDLVLFASEAEQPRAPAKQSD</sequence>
<evidence type="ECO:0000313" key="2">
    <source>
        <dbReference type="EMBL" id="MEE2002218.1"/>
    </source>
</evidence>
<organism evidence="2 3">
    <name type="scientific">Alkalimonas cellulosilytica</name>
    <dbReference type="NCBI Taxonomy" id="3058395"/>
    <lineage>
        <taxon>Bacteria</taxon>
        <taxon>Pseudomonadati</taxon>
        <taxon>Pseudomonadota</taxon>
        <taxon>Gammaproteobacteria</taxon>
        <taxon>Alkalimonas</taxon>
    </lineage>
</organism>
<feature type="chain" id="PRO_5045844921" evidence="1">
    <location>
        <begin position="18"/>
        <end position="356"/>
    </location>
</feature>
<dbReference type="RefSeq" id="WP_330129288.1">
    <property type="nucleotide sequence ID" value="NZ_JAUHLI010000011.1"/>
</dbReference>
<accession>A0ABU7J6T0</accession>
<protein>
    <submittedName>
        <fullName evidence="2">Uncharacterized protein</fullName>
    </submittedName>
</protein>
<evidence type="ECO:0000256" key="1">
    <source>
        <dbReference type="SAM" id="SignalP"/>
    </source>
</evidence>
<name>A0ABU7J6T0_9GAMM</name>
<proteinExistence type="predicted"/>
<keyword evidence="3" id="KW-1185">Reference proteome</keyword>